<keyword evidence="2" id="KW-1185">Reference proteome</keyword>
<reference evidence="1 2" key="1">
    <citation type="journal article" date="2017" name="Gigascience">
        <title>Genome sequence of the small brown planthopper, Laodelphax striatellus.</title>
        <authorList>
            <person name="Zhu J."/>
            <person name="Jiang F."/>
            <person name="Wang X."/>
            <person name="Yang P."/>
            <person name="Bao Y."/>
            <person name="Zhao W."/>
            <person name="Wang W."/>
            <person name="Lu H."/>
            <person name="Wang Q."/>
            <person name="Cui N."/>
            <person name="Li J."/>
            <person name="Chen X."/>
            <person name="Luo L."/>
            <person name="Yu J."/>
            <person name="Kang L."/>
            <person name="Cui F."/>
        </authorList>
    </citation>
    <scope>NUCLEOTIDE SEQUENCE [LARGE SCALE GENOMIC DNA]</scope>
    <source>
        <strain evidence="1">Lst14</strain>
    </source>
</reference>
<organism evidence="1 2">
    <name type="scientific">Laodelphax striatellus</name>
    <name type="common">Small brown planthopper</name>
    <name type="synonym">Delphax striatella</name>
    <dbReference type="NCBI Taxonomy" id="195883"/>
    <lineage>
        <taxon>Eukaryota</taxon>
        <taxon>Metazoa</taxon>
        <taxon>Ecdysozoa</taxon>
        <taxon>Arthropoda</taxon>
        <taxon>Hexapoda</taxon>
        <taxon>Insecta</taxon>
        <taxon>Pterygota</taxon>
        <taxon>Neoptera</taxon>
        <taxon>Paraneoptera</taxon>
        <taxon>Hemiptera</taxon>
        <taxon>Auchenorrhyncha</taxon>
        <taxon>Fulgoroidea</taxon>
        <taxon>Delphacidae</taxon>
        <taxon>Criomorphinae</taxon>
        <taxon>Laodelphax</taxon>
    </lineage>
</organism>
<name>A0A482WZK2_LAOST</name>
<dbReference type="EMBL" id="QKKF02020956">
    <property type="protein sequence ID" value="RZF38965.1"/>
    <property type="molecule type" value="Genomic_DNA"/>
</dbReference>
<dbReference type="InParanoid" id="A0A482WZK2"/>
<proteinExistence type="predicted"/>
<sequence length="164" mass="18142">MYQVSILCATVEGRCHHHCGVVSRVEQLKNEQGRPGRLRLALTVFGIGHCDVAESRSDHLVLAALALQPVTSSSSIPHCSSLVPPFPDIMICLIDIGIGKVRGTRSWELEVLLSDYCLRLGQTFGPRRGIRTMEESEPEVPTWLTHAHERADARWCGDSRKAGM</sequence>
<comment type="caution">
    <text evidence="1">The sequence shown here is derived from an EMBL/GenBank/DDBJ whole genome shotgun (WGS) entry which is preliminary data.</text>
</comment>
<evidence type="ECO:0000313" key="1">
    <source>
        <dbReference type="EMBL" id="RZF38965.1"/>
    </source>
</evidence>
<gene>
    <name evidence="1" type="ORF">LSTR_LSTR003708</name>
</gene>
<evidence type="ECO:0000313" key="2">
    <source>
        <dbReference type="Proteomes" id="UP000291343"/>
    </source>
</evidence>
<dbReference type="Proteomes" id="UP000291343">
    <property type="component" value="Unassembled WGS sequence"/>
</dbReference>
<dbReference type="AlphaFoldDB" id="A0A482WZK2"/>
<protein>
    <submittedName>
        <fullName evidence="1">Uncharacterized protein</fullName>
    </submittedName>
</protein>
<accession>A0A482WZK2</accession>